<comment type="caution">
    <text evidence="1">The sequence shown here is derived from an EMBL/GenBank/DDBJ whole genome shotgun (WGS) entry which is preliminary data.</text>
</comment>
<evidence type="ECO:0000313" key="1">
    <source>
        <dbReference type="EMBL" id="KAJ2796626.1"/>
    </source>
</evidence>
<keyword evidence="2" id="KW-1185">Reference proteome</keyword>
<protein>
    <submittedName>
        <fullName evidence="1">Uncharacterized protein</fullName>
    </submittedName>
</protein>
<organism evidence="1 2">
    <name type="scientific">Coemansia helicoidea</name>
    <dbReference type="NCBI Taxonomy" id="1286919"/>
    <lineage>
        <taxon>Eukaryota</taxon>
        <taxon>Fungi</taxon>
        <taxon>Fungi incertae sedis</taxon>
        <taxon>Zoopagomycota</taxon>
        <taxon>Kickxellomycotina</taxon>
        <taxon>Kickxellomycetes</taxon>
        <taxon>Kickxellales</taxon>
        <taxon>Kickxellaceae</taxon>
        <taxon>Coemansia</taxon>
    </lineage>
</organism>
<reference evidence="1" key="1">
    <citation type="submission" date="2022-07" db="EMBL/GenBank/DDBJ databases">
        <title>Phylogenomic reconstructions and comparative analyses of Kickxellomycotina fungi.</title>
        <authorList>
            <person name="Reynolds N.K."/>
            <person name="Stajich J.E."/>
            <person name="Barry K."/>
            <person name="Grigoriev I.V."/>
            <person name="Crous P."/>
            <person name="Smith M.E."/>
        </authorList>
    </citation>
    <scope>NUCLEOTIDE SEQUENCE</scope>
    <source>
        <strain evidence="1">BCRC 34780</strain>
    </source>
</reference>
<evidence type="ECO:0000313" key="2">
    <source>
        <dbReference type="Proteomes" id="UP001140087"/>
    </source>
</evidence>
<accession>A0ACC1KW93</accession>
<name>A0ACC1KW93_9FUNG</name>
<dbReference type="EMBL" id="JANBUN010001817">
    <property type="protein sequence ID" value="KAJ2796626.1"/>
    <property type="molecule type" value="Genomic_DNA"/>
</dbReference>
<dbReference type="Proteomes" id="UP001140087">
    <property type="component" value="Unassembled WGS sequence"/>
</dbReference>
<feature type="non-terminal residue" evidence="1">
    <location>
        <position position="1"/>
    </location>
</feature>
<sequence length="198" mass="21340">AGPARIAAAKHAARVQRPEALFRHKPPCRAARAGGVRQAAGRVDRAVGRRSAERKHGVHSDQHRDQGRAGQDALHVQGGLCAAKVRDPDDGKDRLFDDEGRERAAAGRGEQAQAEAARGDHPHAGRGAARHEPGEGPRARRAGAARDQDPRDRHQDRAGDLGPAHANGEHQVQHPPVHDRYHHRYGRADPGLSADVQV</sequence>
<proteinExistence type="predicted"/>
<gene>
    <name evidence="1" type="ORF">H4R21_004637</name>
</gene>
<feature type="non-terminal residue" evidence="1">
    <location>
        <position position="198"/>
    </location>
</feature>